<dbReference type="AlphaFoldDB" id="A0AAN1JA74"/>
<dbReference type="SUPFAM" id="SSF56349">
    <property type="entry name" value="DNA breaking-rejoining enzymes"/>
    <property type="match status" value="1"/>
</dbReference>
<organism evidence="2 3">
    <name type="scientific">Paraburkholderia hospita</name>
    <dbReference type="NCBI Taxonomy" id="169430"/>
    <lineage>
        <taxon>Bacteria</taxon>
        <taxon>Pseudomonadati</taxon>
        <taxon>Pseudomonadota</taxon>
        <taxon>Betaproteobacteria</taxon>
        <taxon>Burkholderiales</taxon>
        <taxon>Burkholderiaceae</taxon>
        <taxon>Paraburkholderia</taxon>
    </lineage>
</organism>
<dbReference type="GO" id="GO:0015074">
    <property type="term" value="P:DNA integration"/>
    <property type="evidence" value="ECO:0007669"/>
    <property type="project" value="InterPro"/>
</dbReference>
<evidence type="ECO:0000256" key="1">
    <source>
        <dbReference type="ARBA" id="ARBA00023172"/>
    </source>
</evidence>
<evidence type="ECO:0000313" key="2">
    <source>
        <dbReference type="EMBL" id="AUT70062.1"/>
    </source>
</evidence>
<dbReference type="GO" id="GO:0003677">
    <property type="term" value="F:DNA binding"/>
    <property type="evidence" value="ECO:0007669"/>
    <property type="project" value="InterPro"/>
</dbReference>
<evidence type="ECO:0000313" key="3">
    <source>
        <dbReference type="Proteomes" id="UP000236649"/>
    </source>
</evidence>
<accession>A0AAN1JA74</accession>
<dbReference type="EMBL" id="CP026105">
    <property type="protein sequence ID" value="AUT70062.1"/>
    <property type="molecule type" value="Genomic_DNA"/>
</dbReference>
<protein>
    <submittedName>
        <fullName evidence="2">Integrase</fullName>
    </submittedName>
</protein>
<dbReference type="GO" id="GO:0006310">
    <property type="term" value="P:DNA recombination"/>
    <property type="evidence" value="ECO:0007669"/>
    <property type="project" value="UniProtKB-KW"/>
</dbReference>
<keyword evidence="1" id="KW-0233">DNA recombination</keyword>
<proteinExistence type="predicted"/>
<reference evidence="2 3" key="1">
    <citation type="submission" date="2018-01" db="EMBL/GenBank/DDBJ databases">
        <title>Species boundaries and ecological features among Paraburkholderia terrae DSMZ17804T, P. hospita DSMZ17164T and P. caribensis DSMZ13236T.</title>
        <authorList>
            <person name="Pratama A.A."/>
        </authorList>
    </citation>
    <scope>NUCLEOTIDE SEQUENCE [LARGE SCALE GENOMIC DNA]</scope>
    <source>
        <strain evidence="2 3">DSM 17164</strain>
    </source>
</reference>
<name>A0AAN1JA74_9BURK</name>
<dbReference type="Proteomes" id="UP000236649">
    <property type="component" value="Chromosome 1"/>
</dbReference>
<dbReference type="InterPro" id="IPR011010">
    <property type="entry name" value="DNA_brk_join_enz"/>
</dbReference>
<sequence>MPSQAALDALPNVFRMATAPADVLVSSFTAILCSAPDRISELLCLPVDCEVRQKREGSDEDAYGLRWWPAKGAPPMVKWIIPSMGGVVEEAVSKIRKLTDEAREVAHWYEKNPDQLYLPEDIEHFRTREWLSMADIAEIVFADPTDESSPRGWCETNRVPRHSMGGKNYVRFSDVQTAVIRRLPRGFPVADEKTGLKYSDALFVIQRNALHASRGRIRCVIERLTDSHIHPRLGAGATKGIQSIFDRCGFYEPDGSPIRVHTHQFRHYLNTLAQAGGLSQLDIAKWSGRKDVRQNRYYDHETPEAVVARIRTAVGDDTRMFGPLATGHRAVFITRDEFARLKVPTAHTTDFGYCIHDYVMSPCQMHRDCLNCGEQVCVKGESDKENRIRQAHAEATRLLAMAEQADAEGELGAGEWAEHHRVQLARITALLDILDDPFVPLGAVIQLMPADIPSRLEQAAQARALLPSRAGGDSAPTFEEAA</sequence>
<dbReference type="Gene3D" id="1.10.443.10">
    <property type="entry name" value="Intergrase catalytic core"/>
    <property type="match status" value="1"/>
</dbReference>
<dbReference type="InterPro" id="IPR013762">
    <property type="entry name" value="Integrase-like_cat_sf"/>
</dbReference>
<dbReference type="KEGG" id="phs:C2L64_01905"/>
<gene>
    <name evidence="2" type="ORF">C2L64_01905</name>
</gene>